<dbReference type="InterPro" id="IPR020904">
    <property type="entry name" value="Sc_DH/Rdtase_CS"/>
</dbReference>
<keyword evidence="4" id="KW-1185">Reference proteome</keyword>
<dbReference type="PANTHER" id="PTHR42760">
    <property type="entry name" value="SHORT-CHAIN DEHYDROGENASES/REDUCTASES FAMILY MEMBER"/>
    <property type="match status" value="1"/>
</dbReference>
<evidence type="ECO:0000259" key="2">
    <source>
        <dbReference type="SMART" id="SM00822"/>
    </source>
</evidence>
<organism evidence="3 4">
    <name type="scientific">Pseudooceanicola marinus</name>
    <dbReference type="NCBI Taxonomy" id="396013"/>
    <lineage>
        <taxon>Bacteria</taxon>
        <taxon>Pseudomonadati</taxon>
        <taxon>Pseudomonadota</taxon>
        <taxon>Alphaproteobacteria</taxon>
        <taxon>Rhodobacterales</taxon>
        <taxon>Paracoccaceae</taxon>
        <taxon>Pseudooceanicola</taxon>
    </lineage>
</organism>
<evidence type="ECO:0000313" key="4">
    <source>
        <dbReference type="Proteomes" id="UP000193963"/>
    </source>
</evidence>
<evidence type="ECO:0000313" key="3">
    <source>
        <dbReference type="EMBL" id="SLN21190.1"/>
    </source>
</evidence>
<dbReference type="InterPro" id="IPR057326">
    <property type="entry name" value="KR_dom"/>
</dbReference>
<dbReference type="FunFam" id="3.40.50.720:FF:000084">
    <property type="entry name" value="Short-chain dehydrogenase reductase"/>
    <property type="match status" value="1"/>
</dbReference>
<evidence type="ECO:0000256" key="1">
    <source>
        <dbReference type="ARBA" id="ARBA00006484"/>
    </source>
</evidence>
<dbReference type="SMART" id="SM00822">
    <property type="entry name" value="PKS_KR"/>
    <property type="match status" value="1"/>
</dbReference>
<sequence length="251" mass="26540">MILITGGTAGIGLATASNLLARGHKVVIAGRDLTSADAALHQLPGACFLRADVSREADCRALVEATLEISRGRLRGLVNNAGIGERHRFAETTTADWDRIMNTNARSAFLMTRLALPALMEGRGSVVNVASVAGLRGEENLALYTASKAAMIGLTQSLALELGHAVRFNAVCPGQVATRMMQKVLADPDRCTALEARIPVGRFAQPEDVGRTIAWLLSDEAAYINGTVIPVDGGETAGLRALHNSTRPSYP</sequence>
<dbReference type="NCBIfam" id="NF005559">
    <property type="entry name" value="PRK07231.1"/>
    <property type="match status" value="1"/>
</dbReference>
<dbReference type="PRINTS" id="PR00081">
    <property type="entry name" value="GDHRDH"/>
</dbReference>
<dbReference type="Gene3D" id="3.40.50.720">
    <property type="entry name" value="NAD(P)-binding Rossmann-like Domain"/>
    <property type="match status" value="1"/>
</dbReference>
<dbReference type="Pfam" id="PF13561">
    <property type="entry name" value="adh_short_C2"/>
    <property type="match status" value="1"/>
</dbReference>
<gene>
    <name evidence="3" type="primary">lvr_2</name>
    <name evidence="3" type="ORF">PSM7751_00738</name>
</gene>
<dbReference type="EMBL" id="FWFN01000001">
    <property type="protein sequence ID" value="SLN21190.1"/>
    <property type="molecule type" value="Genomic_DNA"/>
</dbReference>
<name>A0A1X6YHY9_9RHOB</name>
<comment type="similarity">
    <text evidence="1">Belongs to the short-chain dehydrogenases/reductases (SDR) family.</text>
</comment>
<keyword evidence="3" id="KW-0560">Oxidoreductase</keyword>
<accession>A0A1X6YHY9</accession>
<protein>
    <submittedName>
        <fullName evidence="3">Levodione reductase</fullName>
        <ecNumber evidence="3">1.1.1.-</ecNumber>
    </submittedName>
</protein>
<dbReference type="InterPro" id="IPR036291">
    <property type="entry name" value="NAD(P)-bd_dom_sf"/>
</dbReference>
<dbReference type="GO" id="GO:0016616">
    <property type="term" value="F:oxidoreductase activity, acting on the CH-OH group of donors, NAD or NADP as acceptor"/>
    <property type="evidence" value="ECO:0007669"/>
    <property type="project" value="UniProtKB-ARBA"/>
</dbReference>
<dbReference type="SUPFAM" id="SSF51735">
    <property type="entry name" value="NAD(P)-binding Rossmann-fold domains"/>
    <property type="match status" value="1"/>
</dbReference>
<dbReference type="AlphaFoldDB" id="A0A1X6YHY9"/>
<dbReference type="OrthoDB" id="198783at2"/>
<dbReference type="PRINTS" id="PR00080">
    <property type="entry name" value="SDRFAMILY"/>
</dbReference>
<dbReference type="CDD" id="cd05233">
    <property type="entry name" value="SDR_c"/>
    <property type="match status" value="1"/>
</dbReference>
<dbReference type="PROSITE" id="PS00061">
    <property type="entry name" value="ADH_SHORT"/>
    <property type="match status" value="1"/>
</dbReference>
<dbReference type="RefSeq" id="WP_085886598.1">
    <property type="nucleotide sequence ID" value="NZ_FWFN01000001.1"/>
</dbReference>
<dbReference type="EC" id="1.1.1.-" evidence="3"/>
<reference evidence="3 4" key="1">
    <citation type="submission" date="2017-03" db="EMBL/GenBank/DDBJ databases">
        <authorList>
            <person name="Afonso C.L."/>
            <person name="Miller P.J."/>
            <person name="Scott M.A."/>
            <person name="Spackman E."/>
            <person name="Goraichik I."/>
            <person name="Dimitrov K.M."/>
            <person name="Suarez D.L."/>
            <person name="Swayne D.E."/>
        </authorList>
    </citation>
    <scope>NUCLEOTIDE SEQUENCE [LARGE SCALE GENOMIC DNA]</scope>
    <source>
        <strain evidence="3 4">CECT 7751</strain>
    </source>
</reference>
<dbReference type="InterPro" id="IPR002347">
    <property type="entry name" value="SDR_fam"/>
</dbReference>
<feature type="domain" description="Ketoreductase" evidence="2">
    <location>
        <begin position="2"/>
        <end position="174"/>
    </location>
</feature>
<dbReference type="Proteomes" id="UP000193963">
    <property type="component" value="Unassembled WGS sequence"/>
</dbReference>
<proteinExistence type="inferred from homology"/>